<gene>
    <name evidence="1" type="ORF">FRY97_09910</name>
</gene>
<name>A0A5C6RMU7_9BACT</name>
<dbReference type="Proteomes" id="UP000321580">
    <property type="component" value="Unassembled WGS sequence"/>
</dbReference>
<sequence>MNQIWAVWAGVLFLLMGLQQEGRAQVYANAPGVYSRAIKKRVPMQPGAVLKLSNKYGPVVVRGWERNVALVEVYTEVRASGEARARQVFERVGNQVSALPQLVTVSTVLAPKETQWWSWGAMEPEDYSIALKVTLPHNVTVQVSNEYGDVDISEIEGLVNLQVRQGNINCSALGGLASINLQHGHIRVDEAGQLSANLLHTEAWLENIGTAEIHSRYTVAKAEDIGVLTTNTRYDTYRIKNVGTLQNTGKYDELDVSKAGTVTIHSSLSKVFLSNIGQYLKVEMDSSSVFIGGIEQGLEQIDLNGRFTDFHVQFEQSAPFRLDAKAQYAGIRYPKGLKVHYEKEAPALHEVKGEVGSSRLGAALRARLSYGALLVEQED</sequence>
<keyword evidence="2" id="KW-1185">Reference proteome</keyword>
<dbReference type="EMBL" id="VOOR01000017">
    <property type="protein sequence ID" value="TXB63285.1"/>
    <property type="molecule type" value="Genomic_DNA"/>
</dbReference>
<evidence type="ECO:0000313" key="2">
    <source>
        <dbReference type="Proteomes" id="UP000321580"/>
    </source>
</evidence>
<comment type="caution">
    <text evidence="1">The sequence shown here is derived from an EMBL/GenBank/DDBJ whole genome shotgun (WGS) entry which is preliminary data.</text>
</comment>
<protein>
    <recommendedName>
        <fullName evidence="3">DUF4097 domain-containing protein</fullName>
    </recommendedName>
</protein>
<accession>A0A5C6RMU7</accession>
<proteinExistence type="predicted"/>
<evidence type="ECO:0008006" key="3">
    <source>
        <dbReference type="Google" id="ProtNLM"/>
    </source>
</evidence>
<reference evidence="1 2" key="1">
    <citation type="submission" date="2019-08" db="EMBL/GenBank/DDBJ databases">
        <title>Genome of Phaeodactylibacter luteus.</title>
        <authorList>
            <person name="Bowman J.P."/>
        </authorList>
    </citation>
    <scope>NUCLEOTIDE SEQUENCE [LARGE SCALE GENOMIC DNA]</scope>
    <source>
        <strain evidence="1 2">KCTC 42180</strain>
    </source>
</reference>
<dbReference type="OrthoDB" id="1117657at2"/>
<dbReference type="RefSeq" id="WP_147167356.1">
    <property type="nucleotide sequence ID" value="NZ_VOOR01000017.1"/>
</dbReference>
<organism evidence="1 2">
    <name type="scientific">Phaeodactylibacter luteus</name>
    <dbReference type="NCBI Taxonomy" id="1564516"/>
    <lineage>
        <taxon>Bacteria</taxon>
        <taxon>Pseudomonadati</taxon>
        <taxon>Bacteroidota</taxon>
        <taxon>Saprospiria</taxon>
        <taxon>Saprospirales</taxon>
        <taxon>Haliscomenobacteraceae</taxon>
        <taxon>Phaeodactylibacter</taxon>
    </lineage>
</organism>
<evidence type="ECO:0000313" key="1">
    <source>
        <dbReference type="EMBL" id="TXB63285.1"/>
    </source>
</evidence>
<dbReference type="AlphaFoldDB" id="A0A5C6RMU7"/>